<organism evidence="1">
    <name type="scientific">marine metagenome</name>
    <dbReference type="NCBI Taxonomy" id="408172"/>
    <lineage>
        <taxon>unclassified sequences</taxon>
        <taxon>metagenomes</taxon>
        <taxon>ecological metagenomes</taxon>
    </lineage>
</organism>
<feature type="non-terminal residue" evidence="1">
    <location>
        <position position="1"/>
    </location>
</feature>
<sequence>VKTKILRLEDVKHTTGLARTTIYDQVARGEFPRP</sequence>
<evidence type="ECO:0000313" key="1">
    <source>
        <dbReference type="EMBL" id="SVC01347.1"/>
    </source>
</evidence>
<gene>
    <name evidence="1" type="ORF">METZ01_LOCUS254201</name>
</gene>
<dbReference type="InterPro" id="IPR010260">
    <property type="entry name" value="AlpA"/>
</dbReference>
<dbReference type="Gene3D" id="1.10.238.160">
    <property type="match status" value="1"/>
</dbReference>
<dbReference type="Pfam" id="PF05930">
    <property type="entry name" value="Phage_AlpA"/>
    <property type="match status" value="1"/>
</dbReference>
<dbReference type="EMBL" id="UINC01068601">
    <property type="protein sequence ID" value="SVC01347.1"/>
    <property type="molecule type" value="Genomic_DNA"/>
</dbReference>
<dbReference type="AlphaFoldDB" id="A0A382IQ97"/>
<name>A0A382IQ97_9ZZZZ</name>
<evidence type="ECO:0008006" key="2">
    <source>
        <dbReference type="Google" id="ProtNLM"/>
    </source>
</evidence>
<feature type="non-terminal residue" evidence="1">
    <location>
        <position position="34"/>
    </location>
</feature>
<protein>
    <recommendedName>
        <fullName evidence="2">AlpA family phage regulatory protein</fullName>
    </recommendedName>
</protein>
<proteinExistence type="predicted"/>
<reference evidence="1" key="1">
    <citation type="submission" date="2018-05" db="EMBL/GenBank/DDBJ databases">
        <authorList>
            <person name="Lanie J.A."/>
            <person name="Ng W.-L."/>
            <person name="Kazmierczak K.M."/>
            <person name="Andrzejewski T.M."/>
            <person name="Davidsen T.M."/>
            <person name="Wayne K.J."/>
            <person name="Tettelin H."/>
            <person name="Glass J.I."/>
            <person name="Rusch D."/>
            <person name="Podicherti R."/>
            <person name="Tsui H.-C.T."/>
            <person name="Winkler M.E."/>
        </authorList>
    </citation>
    <scope>NUCLEOTIDE SEQUENCE</scope>
</reference>
<accession>A0A382IQ97</accession>